<comment type="caution">
    <text evidence="2">The sequence shown here is derived from an EMBL/GenBank/DDBJ whole genome shotgun (WGS) entry which is preliminary data.</text>
</comment>
<dbReference type="EMBL" id="JYDU01000013">
    <property type="protein sequence ID" value="KRX99668.1"/>
    <property type="molecule type" value="Genomic_DNA"/>
</dbReference>
<name>A0A0V1FQD4_TRIPS</name>
<dbReference type="EMBL" id="JYDT01000044">
    <property type="protein sequence ID" value="KRY88246.1"/>
    <property type="molecule type" value="Genomic_DNA"/>
</dbReference>
<reference evidence="3 4" key="1">
    <citation type="submission" date="2015-01" db="EMBL/GenBank/DDBJ databases">
        <title>Evolution of Trichinella species and genotypes.</title>
        <authorList>
            <person name="Korhonen P.K."/>
            <person name="Edoardo P."/>
            <person name="Giuseppe L.R."/>
            <person name="Gasser R.B."/>
        </authorList>
    </citation>
    <scope>NUCLEOTIDE SEQUENCE [LARGE SCALE GENOMIC DNA]</scope>
    <source>
        <strain evidence="1">ISS141</strain>
        <strain evidence="2">ISS470</strain>
    </source>
</reference>
<dbReference type="AlphaFoldDB" id="A0A0V1FQD4"/>
<proteinExistence type="predicted"/>
<dbReference type="Proteomes" id="UP000054815">
    <property type="component" value="Unassembled WGS sequence"/>
</dbReference>
<protein>
    <submittedName>
        <fullName evidence="2">Uncharacterized protein</fullName>
    </submittedName>
</protein>
<gene>
    <name evidence="2" type="ORF">T4D_7703</name>
    <name evidence="1" type="ORF">T4E_11204</name>
</gene>
<evidence type="ECO:0000313" key="1">
    <source>
        <dbReference type="EMBL" id="KRX99668.1"/>
    </source>
</evidence>
<organism evidence="2 4">
    <name type="scientific">Trichinella pseudospiralis</name>
    <name type="common">Parasitic roundworm</name>
    <dbReference type="NCBI Taxonomy" id="6337"/>
    <lineage>
        <taxon>Eukaryota</taxon>
        <taxon>Metazoa</taxon>
        <taxon>Ecdysozoa</taxon>
        <taxon>Nematoda</taxon>
        <taxon>Enoplea</taxon>
        <taxon>Dorylaimia</taxon>
        <taxon>Trichinellida</taxon>
        <taxon>Trichinellidae</taxon>
        <taxon>Trichinella</taxon>
    </lineage>
</organism>
<keyword evidence="4" id="KW-1185">Reference proteome</keyword>
<accession>A0A0V1FQD4</accession>
<evidence type="ECO:0000313" key="2">
    <source>
        <dbReference type="EMBL" id="KRY88246.1"/>
    </source>
</evidence>
<dbReference type="Proteomes" id="UP000054995">
    <property type="component" value="Unassembled WGS sequence"/>
</dbReference>
<sequence>MLRRDEKEFQVPSERKGISHASVISIASSVAEFVKKVPSGGGISGKLAAGSYRCSIRNWPTQWRNSRGCQLQIAEQLMRHLPGGQLTSSRQHLIEEHQASPWNMTKASLLYPKFTPPWTTFARDESVDCKKCRPPYYKELVDRKLQSSKKAQHK</sequence>
<evidence type="ECO:0000313" key="3">
    <source>
        <dbReference type="Proteomes" id="UP000054815"/>
    </source>
</evidence>
<evidence type="ECO:0000313" key="4">
    <source>
        <dbReference type="Proteomes" id="UP000054995"/>
    </source>
</evidence>